<evidence type="ECO:0000256" key="3">
    <source>
        <dbReference type="ARBA" id="ARBA00022679"/>
    </source>
</evidence>
<dbReference type="Pfam" id="PF00535">
    <property type="entry name" value="Glycos_transf_2"/>
    <property type="match status" value="1"/>
</dbReference>
<accession>A0A3S0ITK6</accession>
<evidence type="ECO:0000256" key="2">
    <source>
        <dbReference type="ARBA" id="ARBA00022676"/>
    </source>
</evidence>
<evidence type="ECO:0000256" key="7">
    <source>
        <dbReference type="ARBA" id="ARBA00023136"/>
    </source>
</evidence>
<comment type="caution">
    <text evidence="10">The sequence shown here is derived from an EMBL/GenBank/DDBJ whole genome shotgun (WGS) entry which is preliminary data.</text>
</comment>
<dbReference type="InterPro" id="IPR050256">
    <property type="entry name" value="Glycosyltransferase_2"/>
</dbReference>
<dbReference type="PANTHER" id="PTHR48090">
    <property type="entry name" value="UNDECAPRENYL-PHOSPHATE 4-DEOXY-4-FORMAMIDO-L-ARABINOSE TRANSFERASE-RELATED"/>
    <property type="match status" value="1"/>
</dbReference>
<sequence>MGDPSSQIDLSIVVPAYRSEKTLASLVAAIEAAIGERYALELILVNDRSPDRSWEVASELARTHSWVRAVNLRKNVGQHMAIFAGLRECRGRVIVTMDDDLQHAPSDIPTLVDALDADHDVCYGTFTGRKHAAWKILGSRFNDLVATWLLEKPKGLYLSPFKAFKRGVRDEVVQFRGPAIYLDGLILSATSRITTRSVGHHAREDGTSGYSLKKSISLWLKMATSFSVAPLRMASLTGMVISAIGFIFAAFITVHKLLDPSIAVGWSSLIVAILIMGGVQLLALGAIGEYVGRILLNFTTPTQYSVAERVNEVPDKQQ</sequence>
<name>A0A3S0ITK6_STEMA</name>
<dbReference type="GO" id="GO:0099621">
    <property type="term" value="F:undecaprenyl-phosphate 4-deoxy-4-formamido-L-arabinose transferase activity"/>
    <property type="evidence" value="ECO:0007669"/>
    <property type="project" value="TreeGrafter"/>
</dbReference>
<dbReference type="CDD" id="cd04187">
    <property type="entry name" value="DPM1_like_bac"/>
    <property type="match status" value="1"/>
</dbReference>
<organism evidence="10 11">
    <name type="scientific">Stenotrophomonas maltophilia</name>
    <name type="common">Pseudomonas maltophilia</name>
    <name type="synonym">Xanthomonas maltophilia</name>
    <dbReference type="NCBI Taxonomy" id="40324"/>
    <lineage>
        <taxon>Bacteria</taxon>
        <taxon>Pseudomonadati</taxon>
        <taxon>Pseudomonadota</taxon>
        <taxon>Gammaproteobacteria</taxon>
        <taxon>Lysobacterales</taxon>
        <taxon>Lysobacteraceae</taxon>
        <taxon>Stenotrophomonas</taxon>
        <taxon>Stenotrophomonas maltophilia group</taxon>
    </lineage>
</organism>
<keyword evidence="1" id="KW-1003">Cell membrane</keyword>
<dbReference type="AlphaFoldDB" id="A0A3S0ITK6"/>
<dbReference type="Proteomes" id="UP000271705">
    <property type="component" value="Unassembled WGS sequence"/>
</dbReference>
<dbReference type="EMBL" id="RXLZ01000070">
    <property type="protein sequence ID" value="RTQ86215.1"/>
    <property type="molecule type" value="Genomic_DNA"/>
</dbReference>
<keyword evidence="6 8" id="KW-1133">Transmembrane helix</keyword>
<evidence type="ECO:0000256" key="4">
    <source>
        <dbReference type="ARBA" id="ARBA00022692"/>
    </source>
</evidence>
<keyword evidence="4 8" id="KW-0812">Transmembrane</keyword>
<reference evidence="10 11" key="1">
    <citation type="submission" date="2018-12" db="EMBL/GenBank/DDBJ databases">
        <authorList>
            <person name="Kartti S."/>
            <person name="Manni A."/>
            <person name="Chemao El Fihri M.W."/>
            <person name="Laamarti M."/>
            <person name="Temsamani L."/>
            <person name="El Jamali J.E."/>
            <person name="Ouadghiri M."/>
            <person name="Ibrahimi A."/>
            <person name="Filati-Maltouf A."/>
        </authorList>
    </citation>
    <scope>NUCLEOTIDE SEQUENCE [LARGE SCALE GENOMIC DNA]</scope>
    <source>
        <strain evidence="10 11">MDMC339</strain>
    </source>
</reference>
<evidence type="ECO:0000259" key="9">
    <source>
        <dbReference type="Pfam" id="PF00535"/>
    </source>
</evidence>
<dbReference type="SUPFAM" id="SSF53448">
    <property type="entry name" value="Nucleotide-diphospho-sugar transferases"/>
    <property type="match status" value="1"/>
</dbReference>
<evidence type="ECO:0000256" key="8">
    <source>
        <dbReference type="SAM" id="Phobius"/>
    </source>
</evidence>
<dbReference type="Gene3D" id="3.90.550.10">
    <property type="entry name" value="Spore Coat Polysaccharide Biosynthesis Protein SpsA, Chain A"/>
    <property type="match status" value="1"/>
</dbReference>
<keyword evidence="7 8" id="KW-0472">Membrane</keyword>
<evidence type="ECO:0000313" key="10">
    <source>
        <dbReference type="EMBL" id="RTQ86215.1"/>
    </source>
</evidence>
<dbReference type="InterPro" id="IPR001173">
    <property type="entry name" value="Glyco_trans_2-like"/>
</dbReference>
<gene>
    <name evidence="10" type="ORF">EKL94_18795</name>
</gene>
<evidence type="ECO:0000256" key="6">
    <source>
        <dbReference type="ARBA" id="ARBA00022989"/>
    </source>
</evidence>
<protein>
    <submittedName>
        <fullName evidence="10">Glycosyltransferase</fullName>
    </submittedName>
</protein>
<dbReference type="GO" id="GO:0009103">
    <property type="term" value="P:lipopolysaccharide biosynthetic process"/>
    <property type="evidence" value="ECO:0007669"/>
    <property type="project" value="UniProtKB-KW"/>
</dbReference>
<keyword evidence="5" id="KW-0448">Lipopolysaccharide biosynthesis</keyword>
<evidence type="ECO:0000313" key="11">
    <source>
        <dbReference type="Proteomes" id="UP000271705"/>
    </source>
</evidence>
<feature type="transmembrane region" description="Helical" evidence="8">
    <location>
        <begin position="231"/>
        <end position="252"/>
    </location>
</feature>
<feature type="transmembrane region" description="Helical" evidence="8">
    <location>
        <begin position="264"/>
        <end position="287"/>
    </location>
</feature>
<evidence type="ECO:0000256" key="5">
    <source>
        <dbReference type="ARBA" id="ARBA00022985"/>
    </source>
</evidence>
<keyword evidence="2" id="KW-0328">Glycosyltransferase</keyword>
<dbReference type="GO" id="GO:0005886">
    <property type="term" value="C:plasma membrane"/>
    <property type="evidence" value="ECO:0007669"/>
    <property type="project" value="TreeGrafter"/>
</dbReference>
<dbReference type="PANTHER" id="PTHR48090:SF3">
    <property type="entry name" value="UNDECAPRENYL-PHOSPHATE 4-DEOXY-4-FORMAMIDO-L-ARABINOSE TRANSFERASE"/>
    <property type="match status" value="1"/>
</dbReference>
<keyword evidence="3 10" id="KW-0808">Transferase</keyword>
<proteinExistence type="predicted"/>
<evidence type="ECO:0000256" key="1">
    <source>
        <dbReference type="ARBA" id="ARBA00022475"/>
    </source>
</evidence>
<dbReference type="InterPro" id="IPR029044">
    <property type="entry name" value="Nucleotide-diphossugar_trans"/>
</dbReference>
<feature type="domain" description="Glycosyltransferase 2-like" evidence="9">
    <location>
        <begin position="11"/>
        <end position="134"/>
    </location>
</feature>